<gene>
    <name evidence="4" type="ORF">METZ01_LOCUS198051</name>
</gene>
<reference evidence="4" key="1">
    <citation type="submission" date="2018-05" db="EMBL/GenBank/DDBJ databases">
        <authorList>
            <person name="Lanie J.A."/>
            <person name="Ng W.-L."/>
            <person name="Kazmierczak K.M."/>
            <person name="Andrzejewski T.M."/>
            <person name="Davidsen T.M."/>
            <person name="Wayne K.J."/>
            <person name="Tettelin H."/>
            <person name="Glass J.I."/>
            <person name="Rusch D."/>
            <person name="Podicherti R."/>
            <person name="Tsui H.-C.T."/>
            <person name="Winkler M.E."/>
        </authorList>
    </citation>
    <scope>NUCLEOTIDE SEQUENCE</scope>
</reference>
<protein>
    <recommendedName>
        <fullName evidence="5">Aminotransferase class III-fold pyridoxal phosphate-dependent enzyme</fullName>
    </recommendedName>
</protein>
<evidence type="ECO:0000256" key="1">
    <source>
        <dbReference type="ARBA" id="ARBA00022576"/>
    </source>
</evidence>
<keyword evidence="1" id="KW-0032">Aminotransferase</keyword>
<dbReference type="GO" id="GO:0004015">
    <property type="term" value="F:adenosylmethionine-8-amino-7-oxononanoate transaminase activity"/>
    <property type="evidence" value="ECO:0007669"/>
    <property type="project" value="TreeGrafter"/>
</dbReference>
<dbReference type="GO" id="GO:0030170">
    <property type="term" value="F:pyridoxal phosphate binding"/>
    <property type="evidence" value="ECO:0007669"/>
    <property type="project" value="InterPro"/>
</dbReference>
<dbReference type="SUPFAM" id="SSF53383">
    <property type="entry name" value="PLP-dependent transferases"/>
    <property type="match status" value="1"/>
</dbReference>
<accession>A0A382E5R3</accession>
<dbReference type="PANTHER" id="PTHR42684:SF3">
    <property type="entry name" value="ADENOSYLMETHIONINE-8-AMINO-7-OXONONANOATE AMINOTRANSFERASE"/>
    <property type="match status" value="1"/>
</dbReference>
<dbReference type="GO" id="GO:0009102">
    <property type="term" value="P:biotin biosynthetic process"/>
    <property type="evidence" value="ECO:0007669"/>
    <property type="project" value="TreeGrafter"/>
</dbReference>
<keyword evidence="2" id="KW-0808">Transferase</keyword>
<evidence type="ECO:0000256" key="3">
    <source>
        <dbReference type="ARBA" id="ARBA00022898"/>
    </source>
</evidence>
<dbReference type="InterPro" id="IPR005814">
    <property type="entry name" value="Aminotrans_3"/>
</dbReference>
<dbReference type="InterPro" id="IPR015424">
    <property type="entry name" value="PyrdxlP-dep_Trfase"/>
</dbReference>
<dbReference type="AlphaFoldDB" id="A0A382E5R3"/>
<feature type="non-terminal residue" evidence="4">
    <location>
        <position position="1"/>
    </location>
</feature>
<evidence type="ECO:0000256" key="2">
    <source>
        <dbReference type="ARBA" id="ARBA00022679"/>
    </source>
</evidence>
<evidence type="ECO:0000313" key="4">
    <source>
        <dbReference type="EMBL" id="SVB45197.1"/>
    </source>
</evidence>
<feature type="non-terminal residue" evidence="4">
    <location>
        <position position="107"/>
    </location>
</feature>
<dbReference type="Gene3D" id="3.40.640.10">
    <property type="entry name" value="Type I PLP-dependent aspartate aminotransferase-like (Major domain)"/>
    <property type="match status" value="1"/>
</dbReference>
<keyword evidence="3" id="KW-0663">Pyridoxal phosphate</keyword>
<dbReference type="InterPro" id="IPR015422">
    <property type="entry name" value="PyrdxlP-dep_Trfase_small"/>
</dbReference>
<name>A0A382E5R3_9ZZZZ</name>
<dbReference type="Gene3D" id="3.90.1150.10">
    <property type="entry name" value="Aspartate Aminotransferase, domain 1"/>
    <property type="match status" value="1"/>
</dbReference>
<dbReference type="InterPro" id="IPR015421">
    <property type="entry name" value="PyrdxlP-dep_Trfase_major"/>
</dbReference>
<proteinExistence type="predicted"/>
<sequence length="107" mass="11830">MSQWNKNELLEDDRHLLHPLQHPSDHENPTIFVKSDGAVVTDIDGRDYIDGLSSLWNVTIGHGRHELAEAAAAQMKEMAYFSAYVGCTNVPAIQLATRLSELAPTGM</sequence>
<dbReference type="Pfam" id="PF00202">
    <property type="entry name" value="Aminotran_3"/>
    <property type="match status" value="1"/>
</dbReference>
<evidence type="ECO:0008006" key="5">
    <source>
        <dbReference type="Google" id="ProtNLM"/>
    </source>
</evidence>
<dbReference type="PANTHER" id="PTHR42684">
    <property type="entry name" value="ADENOSYLMETHIONINE-8-AMINO-7-OXONONANOATE AMINOTRANSFERASE"/>
    <property type="match status" value="1"/>
</dbReference>
<organism evidence="4">
    <name type="scientific">marine metagenome</name>
    <dbReference type="NCBI Taxonomy" id="408172"/>
    <lineage>
        <taxon>unclassified sequences</taxon>
        <taxon>metagenomes</taxon>
        <taxon>ecological metagenomes</taxon>
    </lineage>
</organism>
<dbReference type="EMBL" id="UINC01042488">
    <property type="protein sequence ID" value="SVB45197.1"/>
    <property type="molecule type" value="Genomic_DNA"/>
</dbReference>